<proteinExistence type="predicted"/>
<comment type="caution">
    <text evidence="2">The sequence shown here is derived from an EMBL/GenBank/DDBJ whole genome shotgun (WGS) entry which is preliminary data.</text>
</comment>
<reference evidence="2 3" key="1">
    <citation type="submission" date="2019-12" db="EMBL/GenBank/DDBJ databases">
        <authorList>
            <person name="Alioto T."/>
            <person name="Alioto T."/>
            <person name="Gomez Garrido J."/>
        </authorList>
    </citation>
    <scope>NUCLEOTIDE SEQUENCE [LARGE SCALE GENOMIC DNA]</scope>
</reference>
<evidence type="ECO:0000256" key="1">
    <source>
        <dbReference type="SAM" id="MobiDB-lite"/>
    </source>
</evidence>
<organism evidence="2 3">
    <name type="scientific">Olea europaea subsp. europaea</name>
    <dbReference type="NCBI Taxonomy" id="158383"/>
    <lineage>
        <taxon>Eukaryota</taxon>
        <taxon>Viridiplantae</taxon>
        <taxon>Streptophyta</taxon>
        <taxon>Embryophyta</taxon>
        <taxon>Tracheophyta</taxon>
        <taxon>Spermatophyta</taxon>
        <taxon>Magnoliopsida</taxon>
        <taxon>eudicotyledons</taxon>
        <taxon>Gunneridae</taxon>
        <taxon>Pentapetalae</taxon>
        <taxon>asterids</taxon>
        <taxon>lamiids</taxon>
        <taxon>Lamiales</taxon>
        <taxon>Oleaceae</taxon>
        <taxon>Oleeae</taxon>
        <taxon>Olea</taxon>
    </lineage>
</organism>
<gene>
    <name evidence="2" type="ORF">OLEA9_A015837</name>
</gene>
<evidence type="ECO:0000313" key="3">
    <source>
        <dbReference type="Proteomes" id="UP000594638"/>
    </source>
</evidence>
<feature type="compositionally biased region" description="Basic and acidic residues" evidence="1">
    <location>
        <begin position="16"/>
        <end position="30"/>
    </location>
</feature>
<protein>
    <submittedName>
        <fullName evidence="2">Uncharacterized protein</fullName>
    </submittedName>
</protein>
<feature type="region of interest" description="Disordered" evidence="1">
    <location>
        <begin position="81"/>
        <end position="104"/>
    </location>
</feature>
<feature type="region of interest" description="Disordered" evidence="1">
    <location>
        <begin position="1"/>
        <end position="42"/>
    </location>
</feature>
<name>A0A8S0VN21_OLEEU</name>
<dbReference type="EMBL" id="CACTIH010010023">
    <property type="protein sequence ID" value="CAA3033232.1"/>
    <property type="molecule type" value="Genomic_DNA"/>
</dbReference>
<feature type="compositionally biased region" description="Acidic residues" evidence="1">
    <location>
        <begin position="1"/>
        <end position="11"/>
    </location>
</feature>
<feature type="non-terminal residue" evidence="2">
    <location>
        <position position="104"/>
    </location>
</feature>
<feature type="compositionally biased region" description="Basic and acidic residues" evidence="1">
    <location>
        <begin position="81"/>
        <end position="98"/>
    </location>
</feature>
<dbReference type="AlphaFoldDB" id="A0A8S0VN21"/>
<keyword evidence="3" id="KW-1185">Reference proteome</keyword>
<accession>A0A8S0VN21</accession>
<dbReference type="Gramene" id="OE9A015837T1">
    <property type="protein sequence ID" value="OE9A015837C1"/>
    <property type="gene ID" value="OE9A015837"/>
</dbReference>
<dbReference type="Proteomes" id="UP000594638">
    <property type="component" value="Unassembled WGS sequence"/>
</dbReference>
<sequence>DGVESFPDETDQVLARNEEQMKDGVERLPDETDQMLASNEEKMKDGMESLPDEMDQVYNDFLSFSLGIGFELSCREKDVEVPVRKSDKSIEKSDKAAEKVSGQW</sequence>
<evidence type="ECO:0000313" key="2">
    <source>
        <dbReference type="EMBL" id="CAA3033232.1"/>
    </source>
</evidence>